<proteinExistence type="predicted"/>
<dbReference type="EMBL" id="SSTD01006863">
    <property type="protein sequence ID" value="TYK19553.1"/>
    <property type="molecule type" value="Genomic_DNA"/>
</dbReference>
<accession>A0A5D3D7S2</accession>
<name>A0A5D3D7S2_CUCMM</name>
<protein>
    <submittedName>
        <fullName evidence="4">Uncharacterized protein</fullName>
    </submittedName>
</protein>
<evidence type="ECO:0000313" key="5">
    <source>
        <dbReference type="Proteomes" id="UP000321393"/>
    </source>
</evidence>
<dbReference type="AlphaFoldDB" id="A0A5D3D7S2"/>
<evidence type="ECO:0000256" key="2">
    <source>
        <dbReference type="SAM" id="MobiDB-lite"/>
    </source>
</evidence>
<evidence type="ECO:0000313" key="4">
    <source>
        <dbReference type="EMBL" id="TYK19553.1"/>
    </source>
</evidence>
<feature type="region of interest" description="Disordered" evidence="2">
    <location>
        <begin position="252"/>
        <end position="296"/>
    </location>
</feature>
<gene>
    <name evidence="4" type="ORF">E5676_scaffold416G00510</name>
    <name evidence="3" type="ORF">E6C27_scaffold233G00130</name>
</gene>
<dbReference type="Proteomes" id="UP000321393">
    <property type="component" value="Unassembled WGS sequence"/>
</dbReference>
<comment type="caution">
    <text evidence="4">The sequence shown here is derived from an EMBL/GenBank/DDBJ whole genome shotgun (WGS) entry which is preliminary data.</text>
</comment>
<evidence type="ECO:0000313" key="6">
    <source>
        <dbReference type="Proteomes" id="UP000321947"/>
    </source>
</evidence>
<evidence type="ECO:0000256" key="1">
    <source>
        <dbReference type="SAM" id="Coils"/>
    </source>
</evidence>
<feature type="region of interest" description="Disordered" evidence="2">
    <location>
        <begin position="1"/>
        <end position="21"/>
    </location>
</feature>
<evidence type="ECO:0000313" key="3">
    <source>
        <dbReference type="EMBL" id="KAA0058997.1"/>
    </source>
</evidence>
<sequence>MEEKQNREKTKAKKTRKEGEDARLCQTFQEKKKNVESLAEMKEKLAKIQTAKKVETKELAKFDDQVEGLEMKNEATENQKVNCLEVVAAEFQEEGDTKVKIDVVDMFYATKFHPIDMYATMDVEKVSFHAEVINELYGLPDEAEMYLGHQLIKYPTKANVGLFFVKKKILPMWHDSMVPFEYDMLLYCILIQQTFDMNTIIQSGLLAWMENPKGAKPSPSIVEKPCLKYAFASNPSRRKKVVSKKVHLVGSISSSRESSDHFLPPQNKDPPPTPKNHTPHPLFPQQQTLPILPPYDDQPPSPKSYISISQCSFHLTVNTKTTILNPFVNSIFISF</sequence>
<reference evidence="5 6" key="1">
    <citation type="submission" date="2019-08" db="EMBL/GenBank/DDBJ databases">
        <title>Draft genome sequences of two oriental melons (Cucumis melo L. var makuwa).</title>
        <authorList>
            <person name="Kwon S.-Y."/>
        </authorList>
    </citation>
    <scope>NUCLEOTIDE SEQUENCE [LARGE SCALE GENOMIC DNA]</scope>
    <source>
        <strain evidence="6">cv. Chang Bougi</strain>
        <strain evidence="5">cv. SW 3</strain>
        <tissue evidence="4">Leaf</tissue>
    </source>
</reference>
<organism evidence="4 6">
    <name type="scientific">Cucumis melo var. makuwa</name>
    <name type="common">Oriental melon</name>
    <dbReference type="NCBI Taxonomy" id="1194695"/>
    <lineage>
        <taxon>Eukaryota</taxon>
        <taxon>Viridiplantae</taxon>
        <taxon>Streptophyta</taxon>
        <taxon>Embryophyta</taxon>
        <taxon>Tracheophyta</taxon>
        <taxon>Spermatophyta</taxon>
        <taxon>Magnoliopsida</taxon>
        <taxon>eudicotyledons</taxon>
        <taxon>Gunneridae</taxon>
        <taxon>Pentapetalae</taxon>
        <taxon>rosids</taxon>
        <taxon>fabids</taxon>
        <taxon>Cucurbitales</taxon>
        <taxon>Cucurbitaceae</taxon>
        <taxon>Benincaseae</taxon>
        <taxon>Cucumis</taxon>
    </lineage>
</organism>
<dbReference type="EMBL" id="SSTE01006607">
    <property type="protein sequence ID" value="KAA0058997.1"/>
    <property type="molecule type" value="Genomic_DNA"/>
</dbReference>
<keyword evidence="1" id="KW-0175">Coiled coil</keyword>
<feature type="coiled-coil region" evidence="1">
    <location>
        <begin position="38"/>
        <end position="79"/>
    </location>
</feature>
<dbReference type="Proteomes" id="UP000321947">
    <property type="component" value="Unassembled WGS sequence"/>
</dbReference>